<proteinExistence type="predicted"/>
<gene>
    <name evidence="3" type="ORF">C0190_04455</name>
</gene>
<feature type="compositionally biased region" description="Basic residues" evidence="1">
    <location>
        <begin position="77"/>
        <end position="93"/>
    </location>
</feature>
<feature type="region of interest" description="Disordered" evidence="1">
    <location>
        <begin position="21"/>
        <end position="102"/>
    </location>
</feature>
<evidence type="ECO:0000313" key="3">
    <source>
        <dbReference type="EMBL" id="PMP66895.1"/>
    </source>
</evidence>
<accession>A0A2N7PNC1</accession>
<protein>
    <submittedName>
        <fullName evidence="3">Uncharacterized protein</fullName>
    </submittedName>
</protein>
<dbReference type="AlphaFoldDB" id="A0A2N7PNC1"/>
<keyword evidence="2" id="KW-0732">Signal</keyword>
<evidence type="ECO:0000313" key="4">
    <source>
        <dbReference type="Proteomes" id="UP000235460"/>
    </source>
</evidence>
<feature type="compositionally biased region" description="Polar residues" evidence="1">
    <location>
        <begin position="55"/>
        <end position="66"/>
    </location>
</feature>
<reference evidence="3 4" key="1">
    <citation type="submission" date="2018-01" db="EMBL/GenBank/DDBJ databases">
        <title>Metagenomic assembled genomes from two thermal pools in the Uzon Caldera, Kamchatka, Russia.</title>
        <authorList>
            <person name="Wilkins L."/>
            <person name="Ettinger C."/>
        </authorList>
    </citation>
    <scope>NUCLEOTIDE SEQUENCE [LARGE SCALE GENOMIC DNA]</scope>
    <source>
        <strain evidence="3">ZAV-08</strain>
    </source>
</reference>
<feature type="signal peptide" evidence="2">
    <location>
        <begin position="1"/>
        <end position="21"/>
    </location>
</feature>
<feature type="compositionally biased region" description="Basic and acidic residues" evidence="1">
    <location>
        <begin position="67"/>
        <end position="76"/>
    </location>
</feature>
<feature type="chain" id="PRO_5015009129" evidence="2">
    <location>
        <begin position="22"/>
        <end position="102"/>
    </location>
</feature>
<evidence type="ECO:0000256" key="2">
    <source>
        <dbReference type="SAM" id="SignalP"/>
    </source>
</evidence>
<dbReference type="EMBL" id="PNIK01000063">
    <property type="protein sequence ID" value="PMP66895.1"/>
    <property type="molecule type" value="Genomic_DNA"/>
</dbReference>
<comment type="caution">
    <text evidence="3">The sequence shown here is derived from an EMBL/GenBank/DDBJ whole genome shotgun (WGS) entry which is preliminary data.</text>
</comment>
<sequence>MKKVLVLLTAISIFGLSTVYAGGPQGAGKGPKPYQGAGIGKEVSTEAKELKGTENKTQFGETVRTQAQEKTRIQEHKRIKLQKHKTPKPKPQKKGNQTESTS</sequence>
<dbReference type="Proteomes" id="UP000235460">
    <property type="component" value="Unassembled WGS sequence"/>
</dbReference>
<evidence type="ECO:0000256" key="1">
    <source>
        <dbReference type="SAM" id="MobiDB-lite"/>
    </source>
</evidence>
<organism evidence="3 4">
    <name type="scientific">Thermodesulfobacterium geofontis</name>
    <dbReference type="NCBI Taxonomy" id="1295609"/>
    <lineage>
        <taxon>Bacteria</taxon>
        <taxon>Pseudomonadati</taxon>
        <taxon>Thermodesulfobacteriota</taxon>
        <taxon>Thermodesulfobacteria</taxon>
        <taxon>Thermodesulfobacteriales</taxon>
        <taxon>Thermodesulfobacteriaceae</taxon>
        <taxon>Thermodesulfobacterium</taxon>
    </lineage>
</organism>
<name>A0A2N7PNC1_9BACT</name>
<feature type="compositionally biased region" description="Basic and acidic residues" evidence="1">
    <location>
        <begin position="43"/>
        <end position="54"/>
    </location>
</feature>